<organism evidence="7 8">
    <name type="scientific">Candidatus Desulfatibia profunda</name>
    <dbReference type="NCBI Taxonomy" id="2841695"/>
    <lineage>
        <taxon>Bacteria</taxon>
        <taxon>Pseudomonadati</taxon>
        <taxon>Thermodesulfobacteriota</taxon>
        <taxon>Desulfobacteria</taxon>
        <taxon>Desulfobacterales</taxon>
        <taxon>Desulfobacterales incertae sedis</taxon>
        <taxon>Candidatus Desulfatibia</taxon>
    </lineage>
</organism>
<evidence type="ECO:0000256" key="5">
    <source>
        <dbReference type="ARBA" id="ARBA00034923"/>
    </source>
</evidence>
<gene>
    <name evidence="7" type="ORF">H8E23_17795</name>
</gene>
<dbReference type="GO" id="GO:0000725">
    <property type="term" value="P:recombinational repair"/>
    <property type="evidence" value="ECO:0007669"/>
    <property type="project" value="TreeGrafter"/>
</dbReference>
<dbReference type="GO" id="GO:0043138">
    <property type="term" value="F:3'-5' DNA helicase activity"/>
    <property type="evidence" value="ECO:0007669"/>
    <property type="project" value="TreeGrafter"/>
</dbReference>
<proteinExistence type="predicted"/>
<evidence type="ECO:0000256" key="3">
    <source>
        <dbReference type="ARBA" id="ARBA00022806"/>
    </source>
</evidence>
<evidence type="ECO:0000313" key="8">
    <source>
        <dbReference type="Proteomes" id="UP000603434"/>
    </source>
</evidence>
<evidence type="ECO:0000259" key="6">
    <source>
        <dbReference type="Pfam" id="PF13361"/>
    </source>
</evidence>
<dbReference type="Pfam" id="PF13361">
    <property type="entry name" value="UvrD_C"/>
    <property type="match status" value="1"/>
</dbReference>
<dbReference type="GO" id="GO:0003677">
    <property type="term" value="F:DNA binding"/>
    <property type="evidence" value="ECO:0007669"/>
    <property type="project" value="InterPro"/>
</dbReference>
<dbReference type="SUPFAM" id="SSF52540">
    <property type="entry name" value="P-loop containing nucleoside triphosphate hydrolases"/>
    <property type="match status" value="1"/>
</dbReference>
<dbReference type="EMBL" id="JACNJH010000277">
    <property type="protein sequence ID" value="MBC8363239.1"/>
    <property type="molecule type" value="Genomic_DNA"/>
</dbReference>
<reference evidence="7 8" key="1">
    <citation type="submission" date="2020-08" db="EMBL/GenBank/DDBJ databases">
        <title>Bridging the membrane lipid divide: bacteria of the FCB group superphylum have the potential to synthesize archaeal ether lipids.</title>
        <authorList>
            <person name="Villanueva L."/>
            <person name="Von Meijenfeldt F.A.B."/>
            <person name="Westbye A.B."/>
            <person name="Yadav S."/>
            <person name="Hopmans E.C."/>
            <person name="Dutilh B.E."/>
            <person name="Sinninghe Damste J.S."/>
        </authorList>
    </citation>
    <scope>NUCLEOTIDE SEQUENCE [LARGE SCALE GENOMIC DNA]</scope>
    <source>
        <strain evidence="7">NIOZ-UU30</strain>
    </source>
</reference>
<dbReference type="InterPro" id="IPR027417">
    <property type="entry name" value="P-loop_NTPase"/>
</dbReference>
<dbReference type="AlphaFoldDB" id="A0A8J6NQT7"/>
<evidence type="ECO:0000313" key="7">
    <source>
        <dbReference type="EMBL" id="MBC8363239.1"/>
    </source>
</evidence>
<evidence type="ECO:0000256" key="4">
    <source>
        <dbReference type="ARBA" id="ARBA00022840"/>
    </source>
</evidence>
<dbReference type="Gene3D" id="3.40.50.300">
    <property type="entry name" value="P-loop containing nucleotide triphosphate hydrolases"/>
    <property type="match status" value="2"/>
</dbReference>
<evidence type="ECO:0000256" key="1">
    <source>
        <dbReference type="ARBA" id="ARBA00022741"/>
    </source>
</evidence>
<sequence>MATMIPENVESFTTEGEKQSYRFLEAVAKPDSQYLCWYLPDIHGKEPDFILFSNKLGLIIFEVKDWQLDQIKEANPHYFIIQKDLKTEKLQNPCQQAREYLIQLIETIKSDRRLVSKDPIHRGNPKIPINCGVIFPNINKYEYIQKGFDRVIAQENIFFWDDLHPASPLCCDSTGACFAQTVESMFPPKFSFSLTGSELDHLKQLIFPVVKIELPVRRIEHPYTQRINRLKSLDHHQEALARKFDGGHRIIIGSSGSGKTLILVHKAVFLARYNPDIKNILFVCFNITLVNYIKRLLADKGAPLGENGVQVFHFYQLCSEIIGENVAYEKEDSEYYELVIHETLSQIENFKNRFDAILVDEGQDFSDDMYRIVSALLNPKTNNLTIALDDNQNIYQRESSWKDVGIQARGRVHKISYVYRNTKEISEFASNFIRKEALVSKAQKEEQLKLYPDFFDFSGPKPVVKQFEGFEAIFTHVAEEIQKIVRSKECPCSDIAIIYTMKLPGDLKNPLPLTIKKALEARGIFNNWVSENYRSKNTYDITTNSVTISTIHSVKGLDYSNVFLLGLDFMEPKRWSEEQINNLVYVAITRARYQLFIPYIHGNSLISKLISCL</sequence>
<accession>A0A8J6NQT7</accession>
<comment type="caution">
    <text evidence="7">The sequence shown here is derived from an EMBL/GenBank/DDBJ whole genome shotgun (WGS) entry which is preliminary data.</text>
</comment>
<dbReference type="GO" id="GO:0005524">
    <property type="term" value="F:ATP binding"/>
    <property type="evidence" value="ECO:0007669"/>
    <property type="project" value="UniProtKB-KW"/>
</dbReference>
<protein>
    <recommendedName>
        <fullName evidence="5">DNA 3'-5' helicase II</fullName>
    </recommendedName>
</protein>
<dbReference type="InterPro" id="IPR014017">
    <property type="entry name" value="DNA_helicase_UvrD-like_C"/>
</dbReference>
<keyword evidence="1" id="KW-0547">Nucleotide-binding</keyword>
<evidence type="ECO:0000256" key="2">
    <source>
        <dbReference type="ARBA" id="ARBA00022801"/>
    </source>
</evidence>
<dbReference type="PANTHER" id="PTHR11070">
    <property type="entry name" value="UVRD / RECB / PCRA DNA HELICASE FAMILY MEMBER"/>
    <property type="match status" value="1"/>
</dbReference>
<feature type="domain" description="UvrD-like helicase C-terminal" evidence="6">
    <location>
        <begin position="536"/>
        <end position="600"/>
    </location>
</feature>
<dbReference type="InterPro" id="IPR000212">
    <property type="entry name" value="DNA_helicase_UvrD/REP"/>
</dbReference>
<dbReference type="GO" id="GO:0005829">
    <property type="term" value="C:cytosol"/>
    <property type="evidence" value="ECO:0007669"/>
    <property type="project" value="TreeGrafter"/>
</dbReference>
<dbReference type="PANTHER" id="PTHR11070:SF2">
    <property type="entry name" value="ATP-DEPENDENT DNA HELICASE SRS2"/>
    <property type="match status" value="1"/>
</dbReference>
<name>A0A8J6NQT7_9BACT</name>
<dbReference type="GO" id="GO:0016787">
    <property type="term" value="F:hydrolase activity"/>
    <property type="evidence" value="ECO:0007669"/>
    <property type="project" value="UniProtKB-KW"/>
</dbReference>
<keyword evidence="2" id="KW-0378">Hydrolase</keyword>
<dbReference type="Pfam" id="PF13245">
    <property type="entry name" value="AAA_19"/>
    <property type="match status" value="1"/>
</dbReference>
<dbReference type="Proteomes" id="UP000603434">
    <property type="component" value="Unassembled WGS sequence"/>
</dbReference>
<keyword evidence="3" id="KW-0347">Helicase</keyword>
<keyword evidence="4" id="KW-0067">ATP-binding</keyword>